<evidence type="ECO:0000313" key="3">
    <source>
        <dbReference type="Proteomes" id="UP000664218"/>
    </source>
</evidence>
<organism evidence="2 3">
    <name type="scientific">Proteiniclasticum aestuarii</name>
    <dbReference type="NCBI Taxonomy" id="2817862"/>
    <lineage>
        <taxon>Bacteria</taxon>
        <taxon>Bacillati</taxon>
        <taxon>Bacillota</taxon>
        <taxon>Clostridia</taxon>
        <taxon>Eubacteriales</taxon>
        <taxon>Clostridiaceae</taxon>
        <taxon>Proteiniclasticum</taxon>
    </lineage>
</organism>
<protein>
    <submittedName>
        <fullName evidence="2">Uncharacterized protein</fullName>
    </submittedName>
</protein>
<accession>A0A939H8W4</accession>
<sequence length="130" mass="15120">MGSRKGSILYAMMVLVLCSMILVRNYRLLRSHVYIEKGIYSMDVRVHAFVTELEDMETYLSSTYGSAEGLMAYLMTGRKILYKDFTLSYDSSYNGDDLYMISVLDRRINYYRSVMVTEDEVQIRLINKGV</sequence>
<evidence type="ECO:0000256" key="1">
    <source>
        <dbReference type="SAM" id="Phobius"/>
    </source>
</evidence>
<proteinExistence type="predicted"/>
<evidence type="ECO:0000313" key="2">
    <source>
        <dbReference type="EMBL" id="MBO1263542.1"/>
    </source>
</evidence>
<feature type="transmembrane region" description="Helical" evidence="1">
    <location>
        <begin position="6"/>
        <end position="23"/>
    </location>
</feature>
<keyword evidence="1" id="KW-1133">Transmembrane helix</keyword>
<dbReference type="Proteomes" id="UP000664218">
    <property type="component" value="Unassembled WGS sequence"/>
</dbReference>
<keyword evidence="1" id="KW-0472">Membrane</keyword>
<comment type="caution">
    <text evidence="2">The sequence shown here is derived from an EMBL/GenBank/DDBJ whole genome shotgun (WGS) entry which is preliminary data.</text>
</comment>
<dbReference type="AlphaFoldDB" id="A0A939H8W4"/>
<name>A0A939H8W4_9CLOT</name>
<reference evidence="2" key="1">
    <citation type="submission" date="2021-03" db="EMBL/GenBank/DDBJ databases">
        <title>Proteiniclasticum marinus sp. nov., isolated from tidal flat sediment.</title>
        <authorList>
            <person name="Namirimu T."/>
            <person name="Yang J.-A."/>
            <person name="Yang S.-H."/>
            <person name="Kim Y.-J."/>
            <person name="Kwon K.K."/>
        </authorList>
    </citation>
    <scope>NUCLEOTIDE SEQUENCE</scope>
    <source>
        <strain evidence="2">SCR006</strain>
    </source>
</reference>
<dbReference type="EMBL" id="JAFNJU010000001">
    <property type="protein sequence ID" value="MBO1263542.1"/>
    <property type="molecule type" value="Genomic_DNA"/>
</dbReference>
<keyword evidence="1" id="KW-0812">Transmembrane</keyword>
<keyword evidence="3" id="KW-1185">Reference proteome</keyword>
<dbReference type="RefSeq" id="WP_207598061.1">
    <property type="nucleotide sequence ID" value="NZ_JAFNJU010000001.1"/>
</dbReference>
<gene>
    <name evidence="2" type="ORF">J3A84_00620</name>
</gene>